<evidence type="ECO:0000256" key="2">
    <source>
        <dbReference type="ARBA" id="ARBA00022692"/>
    </source>
</evidence>
<feature type="compositionally biased region" description="Low complexity" evidence="9">
    <location>
        <begin position="283"/>
        <end position="305"/>
    </location>
</feature>
<feature type="compositionally biased region" description="Polar residues" evidence="9">
    <location>
        <begin position="142"/>
        <end position="174"/>
    </location>
</feature>
<name>A0A2P6NYF4_9EUKA</name>
<dbReference type="PROSITE" id="PS50023">
    <property type="entry name" value="LIM_DOMAIN_2"/>
    <property type="match status" value="1"/>
</dbReference>
<evidence type="ECO:0000259" key="11">
    <source>
        <dbReference type="PROSITE" id="PS50023"/>
    </source>
</evidence>
<dbReference type="SMART" id="SM00132">
    <property type="entry name" value="LIM"/>
    <property type="match status" value="1"/>
</dbReference>
<dbReference type="EMBL" id="MDYQ01000006">
    <property type="protein sequence ID" value="PRP88985.1"/>
    <property type="molecule type" value="Genomic_DNA"/>
</dbReference>
<dbReference type="GO" id="GO:0046872">
    <property type="term" value="F:metal ion binding"/>
    <property type="evidence" value="ECO:0007669"/>
    <property type="project" value="UniProtKB-KW"/>
</dbReference>
<organism evidence="12 13">
    <name type="scientific">Planoprotostelium fungivorum</name>
    <dbReference type="NCBI Taxonomy" id="1890364"/>
    <lineage>
        <taxon>Eukaryota</taxon>
        <taxon>Amoebozoa</taxon>
        <taxon>Evosea</taxon>
        <taxon>Variosea</taxon>
        <taxon>Cavosteliida</taxon>
        <taxon>Cavosteliaceae</taxon>
        <taxon>Planoprotostelium</taxon>
    </lineage>
</organism>
<keyword evidence="13" id="KW-1185">Reference proteome</keyword>
<dbReference type="Proteomes" id="UP000241769">
    <property type="component" value="Unassembled WGS sequence"/>
</dbReference>
<keyword evidence="6 8" id="KW-0440">LIM domain</keyword>
<evidence type="ECO:0000256" key="8">
    <source>
        <dbReference type="PROSITE-ProRule" id="PRU00125"/>
    </source>
</evidence>
<keyword evidence="4 8" id="KW-0862">Zinc</keyword>
<feature type="transmembrane region" description="Helical" evidence="10">
    <location>
        <begin position="475"/>
        <end position="497"/>
    </location>
</feature>
<evidence type="ECO:0000256" key="10">
    <source>
        <dbReference type="SAM" id="Phobius"/>
    </source>
</evidence>
<comment type="caution">
    <text evidence="12">The sequence shown here is derived from an EMBL/GenBank/DDBJ whole genome shotgun (WGS) entry which is preliminary data.</text>
</comment>
<gene>
    <name evidence="12" type="ORF">PROFUN_02263</name>
</gene>
<evidence type="ECO:0000256" key="3">
    <source>
        <dbReference type="ARBA" id="ARBA00022723"/>
    </source>
</evidence>
<keyword evidence="3 8" id="KW-0479">Metal-binding</keyword>
<dbReference type="GO" id="GO:0016020">
    <property type="term" value="C:membrane"/>
    <property type="evidence" value="ECO:0007669"/>
    <property type="project" value="UniProtKB-SubCell"/>
</dbReference>
<dbReference type="InterPro" id="IPR033118">
    <property type="entry name" value="EXPERA"/>
</dbReference>
<feature type="region of interest" description="Disordered" evidence="9">
    <location>
        <begin position="129"/>
        <end position="198"/>
    </location>
</feature>
<evidence type="ECO:0000313" key="12">
    <source>
        <dbReference type="EMBL" id="PRP88985.1"/>
    </source>
</evidence>
<feature type="transmembrane region" description="Helical" evidence="10">
    <location>
        <begin position="438"/>
        <end position="455"/>
    </location>
</feature>
<comment type="subcellular location">
    <subcellularLocation>
        <location evidence="1">Membrane</location>
        <topology evidence="1">Multi-pass membrane protein</topology>
    </subcellularLocation>
</comment>
<proteinExistence type="predicted"/>
<feature type="domain" description="LIM zinc-binding" evidence="11">
    <location>
        <begin position="43"/>
        <end position="103"/>
    </location>
</feature>
<keyword evidence="5 10" id="KW-1133">Transmembrane helix</keyword>
<evidence type="ECO:0000256" key="1">
    <source>
        <dbReference type="ARBA" id="ARBA00004141"/>
    </source>
</evidence>
<dbReference type="AlphaFoldDB" id="A0A2P6NYF4"/>
<evidence type="ECO:0000256" key="9">
    <source>
        <dbReference type="SAM" id="MobiDB-lite"/>
    </source>
</evidence>
<sequence length="613" mass="67860">MRRRGPSVPLCTAHETPKAKCCHRHTHSKAQAYRGCPRVLPEAKCASCGKTAYPLESVTALEKQYHKSCFKCDVCHTTLNLKNFKGFEGKIYCYTHTPKVKGGPIGTDSISVKSATSVPKKDVALGVHKADSKVAPQRSHDFSVNQAGDQSTENAPDHSNISYDAHSGDQSTENAPDASSIHYESYSGDQSTENAPEGSNVYYEQHNADQSTEGYGNTDEHCCDEDRSKEEKDRWEVLKRHQLLSKDRVREQSIVPAKLNLTLKARHTLDLSTKMGKQDQKKTSTAPAAAAAAPAAQTTKATPTPKRNPPPVHSTSLWDRFAIAFLAFAFFVHAGFDGTWFNHHATVPAATTIPHTPNAFLEIFRKAWAHENAFAALGDTVVTLIKSLLNAYSLSDKRIATSNNFLQGLFGFNLYFLSPLILILAYGISHRRWWRHNLQLTVTSLQLFGIALYFLTEHFNHYGNVNTKSFKLYNVYFWVGNLAYAFPIALLFLQSFFSNPHSSSAKGPSHRVTFTVKFILASVFLGFIFLFAATTAHHFLDSPEVEKALIEAWNTSAEHLNYAYDTASASIAEGAHQAHVAASPYIEQAADFVQHNIHNLGDLIGDNLKAKTA</sequence>
<feature type="region of interest" description="Disordered" evidence="9">
    <location>
        <begin position="273"/>
        <end position="312"/>
    </location>
</feature>
<evidence type="ECO:0000256" key="4">
    <source>
        <dbReference type="ARBA" id="ARBA00022833"/>
    </source>
</evidence>
<keyword evidence="2 10" id="KW-0812">Transmembrane</keyword>
<dbReference type="SUPFAM" id="SSF57716">
    <property type="entry name" value="Glucocorticoid receptor-like (DNA-binding domain)"/>
    <property type="match status" value="1"/>
</dbReference>
<dbReference type="InParanoid" id="A0A2P6NYF4"/>
<accession>A0A2P6NYF4</accession>
<feature type="transmembrane region" description="Helical" evidence="10">
    <location>
        <begin position="518"/>
        <end position="540"/>
    </location>
</feature>
<dbReference type="Pfam" id="PF00412">
    <property type="entry name" value="LIM"/>
    <property type="match status" value="1"/>
</dbReference>
<dbReference type="Gene3D" id="2.10.110.10">
    <property type="entry name" value="Cysteine Rich Protein"/>
    <property type="match status" value="1"/>
</dbReference>
<feature type="transmembrane region" description="Helical" evidence="10">
    <location>
        <begin position="405"/>
        <end position="426"/>
    </location>
</feature>
<feature type="region of interest" description="Disordered" evidence="9">
    <location>
        <begin position="210"/>
        <end position="233"/>
    </location>
</feature>
<keyword evidence="7 10" id="KW-0472">Membrane</keyword>
<dbReference type="InterPro" id="IPR001781">
    <property type="entry name" value="Znf_LIM"/>
</dbReference>
<dbReference type="PROSITE" id="PS00478">
    <property type="entry name" value="LIM_DOMAIN_1"/>
    <property type="match status" value="1"/>
</dbReference>
<dbReference type="OrthoDB" id="8062037at2759"/>
<dbReference type="Pfam" id="PF05241">
    <property type="entry name" value="EBP"/>
    <property type="match status" value="1"/>
</dbReference>
<evidence type="ECO:0000256" key="5">
    <source>
        <dbReference type="ARBA" id="ARBA00022989"/>
    </source>
</evidence>
<evidence type="ECO:0000256" key="7">
    <source>
        <dbReference type="ARBA" id="ARBA00023136"/>
    </source>
</evidence>
<dbReference type="PANTHER" id="PTHR24206">
    <property type="entry name" value="OS06G0237300 PROTEIN"/>
    <property type="match status" value="1"/>
</dbReference>
<reference evidence="12 13" key="1">
    <citation type="journal article" date="2018" name="Genome Biol. Evol.">
        <title>Multiple Roots of Fruiting Body Formation in Amoebozoa.</title>
        <authorList>
            <person name="Hillmann F."/>
            <person name="Forbes G."/>
            <person name="Novohradska S."/>
            <person name="Ferling I."/>
            <person name="Riege K."/>
            <person name="Groth M."/>
            <person name="Westermann M."/>
            <person name="Marz M."/>
            <person name="Spaller T."/>
            <person name="Winckler T."/>
            <person name="Schaap P."/>
            <person name="Glockner G."/>
        </authorList>
    </citation>
    <scope>NUCLEOTIDE SEQUENCE [LARGE SCALE GENOMIC DNA]</scope>
    <source>
        <strain evidence="12 13">Jena</strain>
    </source>
</reference>
<evidence type="ECO:0000256" key="6">
    <source>
        <dbReference type="ARBA" id="ARBA00023038"/>
    </source>
</evidence>
<feature type="compositionally biased region" description="Basic and acidic residues" evidence="9">
    <location>
        <begin position="218"/>
        <end position="233"/>
    </location>
</feature>
<evidence type="ECO:0000313" key="13">
    <source>
        <dbReference type="Proteomes" id="UP000241769"/>
    </source>
</evidence>
<dbReference type="STRING" id="1890364.A0A2P6NYF4"/>
<protein>
    <submittedName>
        <fullName evidence="12">LIM-type zinc finger-containing protein</fullName>
    </submittedName>
</protein>